<keyword evidence="8" id="KW-0862">Zinc</keyword>
<dbReference type="PANTHER" id="PTHR43016">
    <property type="entry name" value="PRESEQUENCE PROTEASE"/>
    <property type="match status" value="1"/>
</dbReference>
<dbReference type="InterPro" id="IPR011249">
    <property type="entry name" value="Metalloenz_LuxS/M16"/>
</dbReference>
<evidence type="ECO:0000313" key="13">
    <source>
        <dbReference type="EMBL" id="KAH8355036.1"/>
    </source>
</evidence>
<dbReference type="Pfam" id="PF05193">
    <property type="entry name" value="Peptidase_M16_C"/>
    <property type="match status" value="1"/>
</dbReference>
<dbReference type="FunFam" id="3.30.830.10:FF:000009">
    <property type="entry name" value="Presequence protease, mitochondrial"/>
    <property type="match status" value="1"/>
</dbReference>
<dbReference type="GO" id="GO:0005759">
    <property type="term" value="C:mitochondrial matrix"/>
    <property type="evidence" value="ECO:0007669"/>
    <property type="project" value="TreeGrafter"/>
</dbReference>
<feature type="coiled-coil region" evidence="11">
    <location>
        <begin position="480"/>
        <end position="507"/>
    </location>
</feature>
<keyword evidence="14" id="KW-1185">Reference proteome</keyword>
<dbReference type="GO" id="GO:0004222">
    <property type="term" value="F:metalloendopeptidase activity"/>
    <property type="evidence" value="ECO:0007669"/>
    <property type="project" value="TreeGrafter"/>
</dbReference>
<dbReference type="FunFam" id="3.30.830.10:FF:000011">
    <property type="entry name" value="Presequence protease, mitochondrial"/>
    <property type="match status" value="1"/>
</dbReference>
<evidence type="ECO:0000313" key="14">
    <source>
        <dbReference type="Proteomes" id="UP001200034"/>
    </source>
</evidence>
<keyword evidence="9" id="KW-0482">Metalloprotease</keyword>
<comment type="subcellular location">
    <subcellularLocation>
        <location evidence="2">Mitochondrion</location>
    </subcellularLocation>
</comment>
<evidence type="ECO:0000256" key="3">
    <source>
        <dbReference type="ARBA" id="ARBA00007575"/>
    </source>
</evidence>
<dbReference type="GO" id="GO:0016485">
    <property type="term" value="P:protein processing"/>
    <property type="evidence" value="ECO:0007669"/>
    <property type="project" value="TreeGrafter"/>
</dbReference>
<dbReference type="Pfam" id="PF08367">
    <property type="entry name" value="M16C_assoc"/>
    <property type="match status" value="1"/>
</dbReference>
<keyword evidence="7" id="KW-0378">Hydrolase</keyword>
<dbReference type="GO" id="GO:0046872">
    <property type="term" value="F:metal ion binding"/>
    <property type="evidence" value="ECO:0007669"/>
    <property type="project" value="UniProtKB-KW"/>
</dbReference>
<dbReference type="Gene3D" id="3.30.830.10">
    <property type="entry name" value="Metalloenzyme, LuxS/M16 peptidase-like"/>
    <property type="match status" value="4"/>
</dbReference>
<dbReference type="SMART" id="SM01264">
    <property type="entry name" value="M16C_associated"/>
    <property type="match status" value="1"/>
</dbReference>
<proteinExistence type="inferred from homology"/>
<sequence length="978" mass="113024">MPYIIGGSNYRYKEGCVYHGFLCERIEAIQDYGLMSCTFRHLGTGTEFWYLDRNHIENSFSIHFRTTPFNSTGLPHILEHLTLSGSKKYPVRDPFFKMRNRSIATYMNALTGPDYTLYPFSSMNEIDFRNLQKVYMDAVFRPNLLYLDFLQEGWRLEHKDIHDRESDIVFKGVVYNEMMGAYADNNILFKQKMLNNILPSHAYGHMGAGNALEIPNLTHEDLVNYHRQYYHPSNARIFCYGCFDLEETLMFVDREYLSHYDQIDTSFSRVPSEDRWSQPRSVCIQGTPDSMGPSLDRQNQIAVGLLLCDINDIQENFELKILSELLIRGPNSAFYKSMIEPNFSGGYIRWTGHVPNRKDTYFTVGLQHVAEEDLELFEELFDKTLRKASTDGFKPQHIESVLCNYELTLKQQSECKHLLHKSIVLWNHDGDVVSNLQISEMFTKLRNKLGTNPHYFKQKIEKYFINNTHKLTIIMRPNKSQEIERQYEESKLILKKLEETNDEEFEKIYENGLKLQGFQKAPQNIEVLPSLSINDVQKPFPRPQMKEITIRGVPTLISHEPLAGITYLNCMFNVTGLSVHEAMLLPLFCSVFSEMGTSNHDYRKFDNLVRSNIARIVCTAKVIESVTDCKSYRLELLMRTYAFDKNVNIMLRFCEELLLNFHLEDTDRLKILIGNYISKLTLNVKSQGHLYALIGSSALVTNASRLKSLLSGVDHIDYMKKYVKENSIEAIQDSLKSIGSKVFSRSNLRVAINTSEINVPGIMGSYERFLTHLPTKEQTINTKEIFLQTSSSRHYDLDMPVSFCAKTFFAVPYVHEDHAALRVLSKIITAKYLLPVVREQNGAYAAGAKIGFNGLFNFFSYRDPHSVKTIEVFDKTHEWLQTENHKIDDQAVIEAKLAVLQLVDWPIAPGEINLDSFVLGATYDIYFNYRARLLAVTTREVQNVIEKYFNTESKHFGKCIIGRKSEETKLKKEISKEL</sequence>
<keyword evidence="5" id="KW-0645">Protease</keyword>
<feature type="domain" description="Peptidase M16C associated" evidence="12">
    <location>
        <begin position="475"/>
        <end position="722"/>
    </location>
</feature>
<evidence type="ECO:0000256" key="8">
    <source>
        <dbReference type="ARBA" id="ARBA00022833"/>
    </source>
</evidence>
<comment type="caution">
    <text evidence="13">The sequence shown here is derived from an EMBL/GenBank/DDBJ whole genome shotgun (WGS) entry which is preliminary data.</text>
</comment>
<protein>
    <recommendedName>
        <fullName evidence="4">Presequence protease, mitochondrial</fullName>
    </recommendedName>
</protein>
<organism evidence="13 14">
    <name type="scientific">Drosophila rubida</name>
    <dbReference type="NCBI Taxonomy" id="30044"/>
    <lineage>
        <taxon>Eukaryota</taxon>
        <taxon>Metazoa</taxon>
        <taxon>Ecdysozoa</taxon>
        <taxon>Arthropoda</taxon>
        <taxon>Hexapoda</taxon>
        <taxon>Insecta</taxon>
        <taxon>Pterygota</taxon>
        <taxon>Neoptera</taxon>
        <taxon>Endopterygota</taxon>
        <taxon>Diptera</taxon>
        <taxon>Brachycera</taxon>
        <taxon>Muscomorpha</taxon>
        <taxon>Ephydroidea</taxon>
        <taxon>Drosophilidae</taxon>
        <taxon>Drosophila</taxon>
    </lineage>
</organism>
<evidence type="ECO:0000259" key="12">
    <source>
        <dbReference type="SMART" id="SM01264"/>
    </source>
</evidence>
<dbReference type="InterPro" id="IPR055130">
    <property type="entry name" value="PreP_C"/>
</dbReference>
<evidence type="ECO:0000256" key="2">
    <source>
        <dbReference type="ARBA" id="ARBA00004173"/>
    </source>
</evidence>
<keyword evidence="6" id="KW-0479">Metal-binding</keyword>
<evidence type="ECO:0000256" key="6">
    <source>
        <dbReference type="ARBA" id="ARBA00022723"/>
    </source>
</evidence>
<evidence type="ECO:0000256" key="4">
    <source>
        <dbReference type="ARBA" id="ARBA00020167"/>
    </source>
</evidence>
<dbReference type="InterPro" id="IPR013578">
    <property type="entry name" value="Peptidase_M16C_assoc"/>
</dbReference>
<comment type="cofactor">
    <cofactor evidence="1">
        <name>Zn(2+)</name>
        <dbReference type="ChEBI" id="CHEBI:29105"/>
    </cofactor>
</comment>
<comment type="similarity">
    <text evidence="3">Belongs to the peptidase M16 family. PreP subfamily.</text>
</comment>
<keyword evidence="10" id="KW-0496">Mitochondrion</keyword>
<keyword evidence="11" id="KW-0175">Coiled coil</keyword>
<dbReference type="SUPFAM" id="SSF63411">
    <property type="entry name" value="LuxS/MPP-like metallohydrolase"/>
    <property type="match status" value="4"/>
</dbReference>
<dbReference type="Pfam" id="PF22516">
    <property type="entry name" value="PreP_C"/>
    <property type="match status" value="1"/>
</dbReference>
<accession>A0AAD4PGM4</accession>
<evidence type="ECO:0000256" key="10">
    <source>
        <dbReference type="ARBA" id="ARBA00023128"/>
    </source>
</evidence>
<reference evidence="13" key="1">
    <citation type="journal article" date="2021" name="Mol. Ecol. Resour.">
        <title>Phylogenomic analyses of the genus Drosophila reveals genomic signals of climate adaptation.</title>
        <authorList>
            <person name="Li F."/>
            <person name="Rane R.V."/>
            <person name="Luria V."/>
            <person name="Xiong Z."/>
            <person name="Chen J."/>
            <person name="Li Z."/>
            <person name="Catullo R.A."/>
            <person name="Griffin P.C."/>
            <person name="Schiffer M."/>
            <person name="Pearce S."/>
            <person name="Lee S.F."/>
            <person name="McElroy K."/>
            <person name="Stocker A."/>
            <person name="Shirriffs J."/>
            <person name="Cockerell F."/>
            <person name="Coppin C."/>
            <person name="Sgro C.M."/>
            <person name="Karger A."/>
            <person name="Cain J.W."/>
            <person name="Weber J.A."/>
            <person name="Santpere G."/>
            <person name="Kirschner M.W."/>
            <person name="Hoffmann A.A."/>
            <person name="Oakeshott J.G."/>
            <person name="Zhang G."/>
        </authorList>
    </citation>
    <scope>NUCLEOTIDE SEQUENCE</scope>
    <source>
        <strain evidence="13">BGI-SZ-2011g</strain>
    </source>
</reference>
<gene>
    <name evidence="13" type="ORF">KR093_004210</name>
</gene>
<evidence type="ECO:0000256" key="9">
    <source>
        <dbReference type="ARBA" id="ARBA00023049"/>
    </source>
</evidence>
<evidence type="ECO:0000256" key="11">
    <source>
        <dbReference type="SAM" id="Coils"/>
    </source>
</evidence>
<name>A0AAD4PGM4_9MUSC</name>
<evidence type="ECO:0000256" key="1">
    <source>
        <dbReference type="ARBA" id="ARBA00001947"/>
    </source>
</evidence>
<dbReference type="Proteomes" id="UP001200034">
    <property type="component" value="Unassembled WGS sequence"/>
</dbReference>
<dbReference type="AlphaFoldDB" id="A0AAD4PGM4"/>
<evidence type="ECO:0000256" key="5">
    <source>
        <dbReference type="ARBA" id="ARBA00022670"/>
    </source>
</evidence>
<dbReference type="PANTHER" id="PTHR43016:SF13">
    <property type="entry name" value="PRESEQUENCE PROTEASE, MITOCHONDRIAL"/>
    <property type="match status" value="1"/>
</dbReference>
<dbReference type="InterPro" id="IPR007863">
    <property type="entry name" value="Peptidase_M16_C"/>
</dbReference>
<evidence type="ECO:0000256" key="7">
    <source>
        <dbReference type="ARBA" id="ARBA00022801"/>
    </source>
</evidence>
<dbReference type="EMBL" id="JAJJHW010003889">
    <property type="protein sequence ID" value="KAH8355036.1"/>
    <property type="molecule type" value="Genomic_DNA"/>
</dbReference>